<feature type="repeat" description="TNFR-Cys" evidence="8">
    <location>
        <begin position="77"/>
        <end position="119"/>
    </location>
</feature>
<keyword evidence="14" id="KW-1185">Reference proteome</keyword>
<dbReference type="PROSITE" id="PS50050">
    <property type="entry name" value="TNFR_NGFR_2"/>
    <property type="match status" value="2"/>
</dbReference>
<evidence type="ECO:0000313" key="14">
    <source>
        <dbReference type="Proteomes" id="UP001634394"/>
    </source>
</evidence>
<evidence type="ECO:0000256" key="5">
    <source>
        <dbReference type="ARBA" id="ARBA00022737"/>
    </source>
</evidence>
<proteinExistence type="predicted"/>
<accession>A0ABD3VJM0</accession>
<dbReference type="SUPFAM" id="SSF47986">
    <property type="entry name" value="DEATH domain"/>
    <property type="match status" value="1"/>
</dbReference>
<keyword evidence="3" id="KW-0053">Apoptosis</keyword>
<feature type="transmembrane region" description="Helical" evidence="9">
    <location>
        <begin position="212"/>
        <end position="237"/>
    </location>
</feature>
<dbReference type="InterPro" id="IPR052459">
    <property type="entry name" value="TNFRSF_decoy_receptor"/>
</dbReference>
<keyword evidence="9" id="KW-0812">Transmembrane</keyword>
<dbReference type="Gene3D" id="2.10.50.10">
    <property type="entry name" value="Tumor Necrosis Factor Receptor, subunit A, domain 2"/>
    <property type="match status" value="2"/>
</dbReference>
<dbReference type="PANTHER" id="PTHR23097">
    <property type="entry name" value="TUMOR NECROSIS FACTOR RECEPTOR SUPERFAMILY MEMBER"/>
    <property type="match status" value="1"/>
</dbReference>
<feature type="chain" id="PRO_5044790870" evidence="10">
    <location>
        <begin position="34"/>
        <end position="405"/>
    </location>
</feature>
<sequence length="405" mass="45136">MKLANRAVNFNINCSLHLMLVIVVIYQIHSVDCGTFLSSLPPKTYKTSNGTLCYMCSPGQFKVGDCIRSGQDAICKPCANGYFQTVENVAGSCQLCIKDCTQHNQELIEVCNSTTDNICQCSSGYFKLNTEGFCQKHTMCAPGEWVKSPGNKDRDTICESCIEGQNFSINGSATEGCLPCTRCDVKGLNEMTPCTIKSDAQCGPSSDRSHNLGAILGGIFGTLIPCCIILAIIFWYYRRHQRNSESPEDEAERDQFIHQQGLVSLDGNNFKNPQAGEQDIKENADQAECIKIDEMKSNEALSDSKKSNSSASSQKGIHLSVLRELSTDLISMEWKFFFRELSVDDNRIQQVKQDHCHDVKEQIYQLLLYLNQKGTLTISSIIKAFETLDRNDLAAKYSEEEFSDS</sequence>
<feature type="domain" description="TNFR-Cys" evidence="12">
    <location>
        <begin position="160"/>
        <end position="202"/>
    </location>
</feature>
<evidence type="ECO:0000256" key="1">
    <source>
        <dbReference type="ARBA" id="ARBA00004613"/>
    </source>
</evidence>
<evidence type="ECO:0000313" key="13">
    <source>
        <dbReference type="EMBL" id="KAL3861779.1"/>
    </source>
</evidence>
<dbReference type="CDD" id="cd12087">
    <property type="entry name" value="TM_EGFR-like"/>
    <property type="match status" value="1"/>
</dbReference>
<protein>
    <submittedName>
        <fullName evidence="13">Uncharacterized protein</fullName>
    </submittedName>
</protein>
<dbReference type="PROSITE" id="PS50017">
    <property type="entry name" value="DEATH_DOMAIN"/>
    <property type="match status" value="1"/>
</dbReference>
<dbReference type="SUPFAM" id="SSF57586">
    <property type="entry name" value="TNF receptor-like"/>
    <property type="match status" value="2"/>
</dbReference>
<evidence type="ECO:0000256" key="9">
    <source>
        <dbReference type="SAM" id="Phobius"/>
    </source>
</evidence>
<evidence type="ECO:0000259" key="11">
    <source>
        <dbReference type="PROSITE" id="PS50017"/>
    </source>
</evidence>
<name>A0ABD3VJM0_SINWO</name>
<dbReference type="SMART" id="SM00208">
    <property type="entry name" value="TNFR"/>
    <property type="match status" value="4"/>
</dbReference>
<evidence type="ECO:0000256" key="8">
    <source>
        <dbReference type="PROSITE-ProRule" id="PRU00206"/>
    </source>
</evidence>
<gene>
    <name evidence="13" type="ORF">ACJMK2_007800</name>
</gene>
<dbReference type="InterPro" id="IPR001368">
    <property type="entry name" value="TNFR/NGFR_Cys_rich_reg"/>
</dbReference>
<evidence type="ECO:0000259" key="12">
    <source>
        <dbReference type="PROSITE" id="PS50050"/>
    </source>
</evidence>
<organism evidence="13 14">
    <name type="scientific">Sinanodonta woodiana</name>
    <name type="common">Chinese pond mussel</name>
    <name type="synonym">Anodonta woodiana</name>
    <dbReference type="NCBI Taxonomy" id="1069815"/>
    <lineage>
        <taxon>Eukaryota</taxon>
        <taxon>Metazoa</taxon>
        <taxon>Spiralia</taxon>
        <taxon>Lophotrochozoa</taxon>
        <taxon>Mollusca</taxon>
        <taxon>Bivalvia</taxon>
        <taxon>Autobranchia</taxon>
        <taxon>Heteroconchia</taxon>
        <taxon>Palaeoheterodonta</taxon>
        <taxon>Unionida</taxon>
        <taxon>Unionoidea</taxon>
        <taxon>Unionidae</taxon>
        <taxon>Unioninae</taxon>
        <taxon>Sinanodonta</taxon>
    </lineage>
</organism>
<dbReference type="Gene3D" id="1.10.533.10">
    <property type="entry name" value="Death Domain, Fas"/>
    <property type="match status" value="1"/>
</dbReference>
<dbReference type="PANTHER" id="PTHR23097:SF181">
    <property type="entry name" value="CASPASE-8-LIKE"/>
    <property type="match status" value="1"/>
</dbReference>
<keyword evidence="9" id="KW-0472">Membrane</keyword>
<dbReference type="AlphaFoldDB" id="A0ABD3VJM0"/>
<evidence type="ECO:0000256" key="4">
    <source>
        <dbReference type="ARBA" id="ARBA00022729"/>
    </source>
</evidence>
<evidence type="ECO:0000256" key="10">
    <source>
        <dbReference type="SAM" id="SignalP"/>
    </source>
</evidence>
<keyword evidence="2" id="KW-0964">Secreted</keyword>
<dbReference type="Pfam" id="PF00531">
    <property type="entry name" value="Death"/>
    <property type="match status" value="1"/>
</dbReference>
<feature type="domain" description="TNFR-Cys" evidence="12">
    <location>
        <begin position="77"/>
        <end position="119"/>
    </location>
</feature>
<feature type="repeat" description="TNFR-Cys" evidence="8">
    <location>
        <begin position="160"/>
        <end position="202"/>
    </location>
</feature>
<keyword evidence="6 8" id="KW-1015">Disulfide bond</keyword>
<comment type="subcellular location">
    <subcellularLocation>
        <location evidence="1">Secreted</location>
    </subcellularLocation>
</comment>
<dbReference type="PROSITE" id="PS00652">
    <property type="entry name" value="TNFR_NGFR_1"/>
    <property type="match status" value="1"/>
</dbReference>
<dbReference type="GO" id="GO:0005576">
    <property type="term" value="C:extracellular region"/>
    <property type="evidence" value="ECO:0007669"/>
    <property type="project" value="UniProtKB-SubCell"/>
</dbReference>
<feature type="disulfide bond" evidence="8">
    <location>
        <begin position="78"/>
        <end position="93"/>
    </location>
</feature>
<evidence type="ECO:0000256" key="6">
    <source>
        <dbReference type="ARBA" id="ARBA00023157"/>
    </source>
</evidence>
<reference evidence="13 14" key="1">
    <citation type="submission" date="2024-11" db="EMBL/GenBank/DDBJ databases">
        <title>Chromosome-level genome assembly of the freshwater bivalve Anodonta woodiana.</title>
        <authorList>
            <person name="Chen X."/>
        </authorList>
    </citation>
    <scope>NUCLEOTIDE SEQUENCE [LARGE SCALE GENOMIC DNA]</scope>
    <source>
        <strain evidence="13">MN2024</strain>
        <tissue evidence="13">Gills</tissue>
    </source>
</reference>
<feature type="signal peptide" evidence="10">
    <location>
        <begin position="1"/>
        <end position="33"/>
    </location>
</feature>
<evidence type="ECO:0000256" key="3">
    <source>
        <dbReference type="ARBA" id="ARBA00022703"/>
    </source>
</evidence>
<dbReference type="Pfam" id="PF00020">
    <property type="entry name" value="TNFR_c6"/>
    <property type="match status" value="2"/>
</dbReference>
<evidence type="ECO:0000256" key="2">
    <source>
        <dbReference type="ARBA" id="ARBA00022525"/>
    </source>
</evidence>
<dbReference type="GO" id="GO:0006915">
    <property type="term" value="P:apoptotic process"/>
    <property type="evidence" value="ECO:0007669"/>
    <property type="project" value="UniProtKB-KW"/>
</dbReference>
<dbReference type="InterPro" id="IPR000488">
    <property type="entry name" value="Death_dom"/>
</dbReference>
<dbReference type="CDD" id="cd01670">
    <property type="entry name" value="Death"/>
    <property type="match status" value="1"/>
</dbReference>
<comment type="caution">
    <text evidence="13">The sequence shown here is derived from an EMBL/GenBank/DDBJ whole genome shotgun (WGS) entry which is preliminary data.</text>
</comment>
<dbReference type="InterPro" id="IPR011029">
    <property type="entry name" value="DEATH-like_dom_sf"/>
</dbReference>
<evidence type="ECO:0000256" key="7">
    <source>
        <dbReference type="ARBA" id="ARBA00023180"/>
    </source>
</evidence>
<feature type="domain" description="Death" evidence="11">
    <location>
        <begin position="333"/>
        <end position="401"/>
    </location>
</feature>
<keyword evidence="9" id="KW-1133">Transmembrane helix</keyword>
<comment type="caution">
    <text evidence="8">Lacks conserved residue(s) required for the propagation of feature annotation.</text>
</comment>
<keyword evidence="7" id="KW-0325">Glycoprotein</keyword>
<dbReference type="EMBL" id="JBJQND010000011">
    <property type="protein sequence ID" value="KAL3861779.1"/>
    <property type="molecule type" value="Genomic_DNA"/>
</dbReference>
<keyword evidence="5" id="KW-0677">Repeat</keyword>
<dbReference type="Proteomes" id="UP001634394">
    <property type="component" value="Unassembled WGS sequence"/>
</dbReference>
<keyword evidence="4 10" id="KW-0732">Signal</keyword>